<evidence type="ECO:0000313" key="2">
    <source>
        <dbReference type="EMBL" id="MFD1045339.1"/>
    </source>
</evidence>
<evidence type="ECO:0000256" key="1">
    <source>
        <dbReference type="SAM" id="MobiDB-lite"/>
    </source>
</evidence>
<gene>
    <name evidence="2" type="ORF">ACFQ1S_06940</name>
</gene>
<evidence type="ECO:0008006" key="4">
    <source>
        <dbReference type="Google" id="ProtNLM"/>
    </source>
</evidence>
<feature type="compositionally biased region" description="Polar residues" evidence="1">
    <location>
        <begin position="1"/>
        <end position="13"/>
    </location>
</feature>
<accession>A0ABW3M7M9</accession>
<evidence type="ECO:0000313" key="3">
    <source>
        <dbReference type="Proteomes" id="UP001597045"/>
    </source>
</evidence>
<name>A0ABW3M7M9_9PSEU</name>
<protein>
    <recommendedName>
        <fullName evidence="4">DUF4254 domain-containing protein</fullName>
    </recommendedName>
</protein>
<dbReference type="EMBL" id="JBHTIS010000269">
    <property type="protein sequence ID" value="MFD1045339.1"/>
    <property type="molecule type" value="Genomic_DNA"/>
</dbReference>
<proteinExistence type="predicted"/>
<sequence>MTSHNHIHPQQSIHDTDPKQASDPPTTMDPKVLTALRDVIDYTWPDEETALPQKGDPDRIDHIYHALKMLQTWADQQGNHPVDEPADDRPEQLRDAIEACETMFDAIDSVDRVLGELADAPTPDSDEFQILHGKLRAGTIVLRHVADTIEALADRV</sequence>
<comment type="caution">
    <text evidence="2">The sequence shown here is derived from an EMBL/GenBank/DDBJ whole genome shotgun (WGS) entry which is preliminary data.</text>
</comment>
<dbReference type="Proteomes" id="UP001597045">
    <property type="component" value="Unassembled WGS sequence"/>
</dbReference>
<keyword evidence="3" id="KW-1185">Reference proteome</keyword>
<organism evidence="2 3">
    <name type="scientific">Kibdelosporangium lantanae</name>
    <dbReference type="NCBI Taxonomy" id="1497396"/>
    <lineage>
        <taxon>Bacteria</taxon>
        <taxon>Bacillati</taxon>
        <taxon>Actinomycetota</taxon>
        <taxon>Actinomycetes</taxon>
        <taxon>Pseudonocardiales</taxon>
        <taxon>Pseudonocardiaceae</taxon>
        <taxon>Kibdelosporangium</taxon>
    </lineage>
</organism>
<reference evidence="3" key="1">
    <citation type="journal article" date="2019" name="Int. J. Syst. Evol. Microbiol.">
        <title>The Global Catalogue of Microorganisms (GCM) 10K type strain sequencing project: providing services to taxonomists for standard genome sequencing and annotation.</title>
        <authorList>
            <consortium name="The Broad Institute Genomics Platform"/>
            <consortium name="The Broad Institute Genome Sequencing Center for Infectious Disease"/>
            <person name="Wu L."/>
            <person name="Ma J."/>
        </authorList>
    </citation>
    <scope>NUCLEOTIDE SEQUENCE [LARGE SCALE GENOMIC DNA]</scope>
    <source>
        <strain evidence="3">JCM 31486</strain>
    </source>
</reference>
<feature type="region of interest" description="Disordered" evidence="1">
    <location>
        <begin position="1"/>
        <end position="31"/>
    </location>
</feature>